<feature type="transmembrane region" description="Helical" evidence="7">
    <location>
        <begin position="7"/>
        <end position="32"/>
    </location>
</feature>
<accession>A0ABW4BTK5</accession>
<feature type="transmembrane region" description="Helical" evidence="7">
    <location>
        <begin position="366"/>
        <end position="385"/>
    </location>
</feature>
<dbReference type="CDD" id="cd17325">
    <property type="entry name" value="MFS_MdtG_SLC18_like"/>
    <property type="match status" value="1"/>
</dbReference>
<dbReference type="EMBL" id="JBHTOI010000042">
    <property type="protein sequence ID" value="MFD1418539.1"/>
    <property type="molecule type" value="Genomic_DNA"/>
</dbReference>
<dbReference type="PRINTS" id="PR01035">
    <property type="entry name" value="TCRTETA"/>
</dbReference>
<protein>
    <submittedName>
        <fullName evidence="9">MFS transporter</fullName>
    </submittedName>
</protein>
<name>A0ABW4BTK5_9LACO</name>
<dbReference type="RefSeq" id="WP_125677137.1">
    <property type="nucleotide sequence ID" value="NZ_JBHTOI010000042.1"/>
</dbReference>
<evidence type="ECO:0000256" key="6">
    <source>
        <dbReference type="ARBA" id="ARBA00023136"/>
    </source>
</evidence>
<evidence type="ECO:0000259" key="8">
    <source>
        <dbReference type="PROSITE" id="PS50850"/>
    </source>
</evidence>
<dbReference type="PROSITE" id="PS00216">
    <property type="entry name" value="SUGAR_TRANSPORT_1"/>
    <property type="match status" value="1"/>
</dbReference>
<organism evidence="9 10">
    <name type="scientific">Companilactobacillus keshanensis</name>
    <dbReference type="NCBI Taxonomy" id="2486003"/>
    <lineage>
        <taxon>Bacteria</taxon>
        <taxon>Bacillati</taxon>
        <taxon>Bacillota</taxon>
        <taxon>Bacilli</taxon>
        <taxon>Lactobacillales</taxon>
        <taxon>Lactobacillaceae</taxon>
        <taxon>Companilactobacillus</taxon>
    </lineage>
</organism>
<dbReference type="Pfam" id="PF07690">
    <property type="entry name" value="MFS_1"/>
    <property type="match status" value="1"/>
</dbReference>
<dbReference type="InterPro" id="IPR005829">
    <property type="entry name" value="Sugar_transporter_CS"/>
</dbReference>
<evidence type="ECO:0000256" key="4">
    <source>
        <dbReference type="ARBA" id="ARBA00022692"/>
    </source>
</evidence>
<feature type="domain" description="Major facilitator superfamily (MFS) profile" evidence="8">
    <location>
        <begin position="7"/>
        <end position="390"/>
    </location>
</feature>
<keyword evidence="4 7" id="KW-0812">Transmembrane</keyword>
<comment type="similarity">
    <text evidence="2">Belongs to the major facilitator superfamily. TCR/Tet family.</text>
</comment>
<dbReference type="InterPro" id="IPR011701">
    <property type="entry name" value="MFS"/>
</dbReference>
<feature type="transmembrane region" description="Helical" evidence="7">
    <location>
        <begin position="201"/>
        <end position="227"/>
    </location>
</feature>
<keyword evidence="10" id="KW-1185">Reference proteome</keyword>
<feature type="transmembrane region" description="Helical" evidence="7">
    <location>
        <begin position="44"/>
        <end position="61"/>
    </location>
</feature>
<dbReference type="InterPro" id="IPR020846">
    <property type="entry name" value="MFS_dom"/>
</dbReference>
<dbReference type="InterPro" id="IPR001958">
    <property type="entry name" value="Tet-R_TetA/multi-R_MdtG-like"/>
</dbReference>
<dbReference type="PROSITE" id="PS50850">
    <property type="entry name" value="MFS"/>
    <property type="match status" value="1"/>
</dbReference>
<feature type="transmembrane region" description="Helical" evidence="7">
    <location>
        <begin position="102"/>
        <end position="120"/>
    </location>
</feature>
<evidence type="ECO:0000313" key="10">
    <source>
        <dbReference type="Proteomes" id="UP001597251"/>
    </source>
</evidence>
<evidence type="ECO:0000313" key="9">
    <source>
        <dbReference type="EMBL" id="MFD1418539.1"/>
    </source>
</evidence>
<dbReference type="PANTHER" id="PTHR23504:SF115">
    <property type="entry name" value="MULTIDRUG RESISTANCE PROTEIN 2"/>
    <property type="match status" value="1"/>
</dbReference>
<evidence type="ECO:0000256" key="1">
    <source>
        <dbReference type="ARBA" id="ARBA00004651"/>
    </source>
</evidence>
<keyword evidence="6 7" id="KW-0472">Membrane</keyword>
<dbReference type="SUPFAM" id="SSF103473">
    <property type="entry name" value="MFS general substrate transporter"/>
    <property type="match status" value="1"/>
</dbReference>
<evidence type="ECO:0000256" key="3">
    <source>
        <dbReference type="ARBA" id="ARBA00022448"/>
    </source>
</evidence>
<comment type="subcellular location">
    <subcellularLocation>
        <location evidence="1">Cell membrane</location>
        <topology evidence="1">Multi-pass membrane protein</topology>
    </subcellularLocation>
</comment>
<evidence type="ECO:0000256" key="2">
    <source>
        <dbReference type="ARBA" id="ARBA00007520"/>
    </source>
</evidence>
<gene>
    <name evidence="9" type="ORF">ACFQ42_07290</name>
</gene>
<dbReference type="Gene3D" id="1.20.1250.20">
    <property type="entry name" value="MFS general substrate transporter like domains"/>
    <property type="match status" value="1"/>
</dbReference>
<evidence type="ECO:0000256" key="5">
    <source>
        <dbReference type="ARBA" id="ARBA00022989"/>
    </source>
</evidence>
<feature type="transmembrane region" description="Helical" evidence="7">
    <location>
        <begin position="247"/>
        <end position="273"/>
    </location>
</feature>
<evidence type="ECO:0000256" key="7">
    <source>
        <dbReference type="SAM" id="Phobius"/>
    </source>
</evidence>
<dbReference type="Proteomes" id="UP001597251">
    <property type="component" value="Unassembled WGS sequence"/>
</dbReference>
<reference evidence="10" key="1">
    <citation type="journal article" date="2019" name="Int. J. Syst. Evol. Microbiol.">
        <title>The Global Catalogue of Microorganisms (GCM) 10K type strain sequencing project: providing services to taxonomists for standard genome sequencing and annotation.</title>
        <authorList>
            <consortium name="The Broad Institute Genomics Platform"/>
            <consortium name="The Broad Institute Genome Sequencing Center for Infectious Disease"/>
            <person name="Wu L."/>
            <person name="Ma J."/>
        </authorList>
    </citation>
    <scope>NUCLEOTIDE SEQUENCE [LARGE SCALE GENOMIC DNA]</scope>
    <source>
        <strain evidence="10">CCM 8936</strain>
    </source>
</reference>
<keyword evidence="3" id="KW-0813">Transport</keyword>
<proteinExistence type="inferred from homology"/>
<sequence length="395" mass="43236">MGKNKRSIYILVFSNFLICLGIGLVIPVTPFIKNEFHYTTSDMGVMTSLFAFAQFIASPIVGKLSDRVGRKPVIAIGLFIYMISEFIFAMAISLPIFNLSRIIGGISAAMVIPTSMALAADLTDLKNRAKVIGWLSAAFSGGLILGPGLGGMLANIDYKTPFWVAGVMGLISAIFTQVFLKEDNKTRELEKEEQLREQKKGISSIRAILTAPMVMLFAMILVASFGLQGFESIYSIYVNQVFNFGLGTIALVLTLNGIISLILQVTAFNWIIVKIGEMNLISWCFLLSAICVFWITQAHSKIEVIVATLIIFSAFDLLRPAITTLLTKSSESNQGLINGMNMSLTSIGNIIGPLMSGALMDWNTHYPYIVAAIILAISYLFTLVVKRFPIIPKKA</sequence>
<keyword evidence="5 7" id="KW-1133">Transmembrane helix</keyword>
<comment type="caution">
    <text evidence="9">The sequence shown here is derived from an EMBL/GenBank/DDBJ whole genome shotgun (WGS) entry which is preliminary data.</text>
</comment>
<dbReference type="InterPro" id="IPR036259">
    <property type="entry name" value="MFS_trans_sf"/>
</dbReference>
<feature type="transmembrane region" description="Helical" evidence="7">
    <location>
        <begin position="162"/>
        <end position="180"/>
    </location>
</feature>
<feature type="transmembrane region" description="Helical" evidence="7">
    <location>
        <begin position="280"/>
        <end position="298"/>
    </location>
</feature>
<feature type="transmembrane region" description="Helical" evidence="7">
    <location>
        <begin position="339"/>
        <end position="360"/>
    </location>
</feature>
<feature type="transmembrane region" description="Helical" evidence="7">
    <location>
        <begin position="73"/>
        <end position="96"/>
    </location>
</feature>
<feature type="transmembrane region" description="Helical" evidence="7">
    <location>
        <begin position="132"/>
        <end position="156"/>
    </location>
</feature>
<feature type="transmembrane region" description="Helical" evidence="7">
    <location>
        <begin position="304"/>
        <end position="327"/>
    </location>
</feature>
<dbReference type="PANTHER" id="PTHR23504">
    <property type="entry name" value="MAJOR FACILITATOR SUPERFAMILY DOMAIN-CONTAINING PROTEIN 10"/>
    <property type="match status" value="1"/>
</dbReference>